<dbReference type="PANTHER" id="PTHR43333:SF1">
    <property type="entry name" value="D-ISOMER SPECIFIC 2-HYDROXYACID DEHYDROGENASE NAD-BINDING DOMAIN-CONTAINING PROTEIN"/>
    <property type="match status" value="1"/>
</dbReference>
<proteinExistence type="predicted"/>
<dbReference type="Gene3D" id="3.40.50.720">
    <property type="entry name" value="NAD(P)-binding Rossmann-like Domain"/>
    <property type="match status" value="2"/>
</dbReference>
<dbReference type="AlphaFoldDB" id="A0A0H3KZA3"/>
<dbReference type="SUPFAM" id="SSF51735">
    <property type="entry name" value="NAD(P)-binding Rossmann-fold domains"/>
    <property type="match status" value="1"/>
</dbReference>
<feature type="domain" description="D-isomer specific 2-hydroxyacid dehydrogenase NAD-binding" evidence="5">
    <location>
        <begin position="108"/>
        <end position="278"/>
    </location>
</feature>
<dbReference type="PATRIC" id="fig|932677.3.peg.1023"/>
<dbReference type="PANTHER" id="PTHR43333">
    <property type="entry name" value="2-HACID_DH_C DOMAIN-CONTAINING PROTEIN"/>
    <property type="match status" value="1"/>
</dbReference>
<dbReference type="HOGENOM" id="CLU_019796_1_0_6"/>
<dbReference type="RefSeq" id="WP_014593477.1">
    <property type="nucleotide sequence ID" value="NC_017531.2"/>
</dbReference>
<dbReference type="Pfam" id="PF02826">
    <property type="entry name" value="2-Hacid_dh_C"/>
    <property type="match status" value="1"/>
</dbReference>
<evidence type="ECO:0000259" key="5">
    <source>
        <dbReference type="Pfam" id="PF02826"/>
    </source>
</evidence>
<keyword evidence="2" id="KW-0521">NADP</keyword>
<reference evidence="7" key="1">
    <citation type="journal article" date="2012" name="Appl. Microbiol. Biotechnol.">
        <title>The complete genome sequence of Pantoea ananatis AJ13355, an organism with great biotechnological potential.</title>
        <authorList>
            <person name="Hara Y."/>
            <person name="Kadotani N."/>
            <person name="Izui H."/>
            <person name="Katashkina J.I."/>
            <person name="Kuvaeva T.M."/>
            <person name="Andreeva I.G."/>
            <person name="Golubeva L.I."/>
            <person name="Malko D.B."/>
            <person name="Makeev V.J."/>
            <person name="Mashko S.V."/>
            <person name="Kozlov Y.I."/>
        </authorList>
    </citation>
    <scope>NUCLEOTIDE SEQUENCE [LARGE SCALE GENOMIC DNA]</scope>
    <source>
        <strain evidence="7">AJ13355</strain>
    </source>
</reference>
<dbReference type="Proteomes" id="UP000006690">
    <property type="component" value="Chromosome"/>
</dbReference>
<dbReference type="GO" id="GO:0051287">
    <property type="term" value="F:NAD binding"/>
    <property type="evidence" value="ECO:0007669"/>
    <property type="project" value="InterPro"/>
</dbReference>
<evidence type="ECO:0000313" key="7">
    <source>
        <dbReference type="Proteomes" id="UP000006690"/>
    </source>
</evidence>
<dbReference type="CDD" id="cd12164">
    <property type="entry name" value="GDH_like_2"/>
    <property type="match status" value="1"/>
</dbReference>
<organism evidence="6 7">
    <name type="scientific">Pantoea ananatis (strain AJ13355)</name>
    <dbReference type="NCBI Taxonomy" id="932677"/>
    <lineage>
        <taxon>Bacteria</taxon>
        <taxon>Pseudomonadati</taxon>
        <taxon>Pseudomonadota</taxon>
        <taxon>Gammaproteobacteria</taxon>
        <taxon>Enterobacterales</taxon>
        <taxon>Erwiniaceae</taxon>
        <taxon>Pantoea</taxon>
    </lineage>
</organism>
<dbReference type="FunFam" id="3.40.50.720:FF:000110">
    <property type="entry name" value="Glyoxylate/hydroxypyruvate reductase A"/>
    <property type="match status" value="1"/>
</dbReference>
<name>A0A0H3KZA3_PANAA</name>
<evidence type="ECO:0000256" key="2">
    <source>
        <dbReference type="ARBA" id="ARBA00022857"/>
    </source>
</evidence>
<sequence length="313" mass="35157">MEIVWFHPSQSATDWIHGLQQRLPQARVRAWAPGDNAPADYALVRSPPPEMLRGRHALKGVFALGAGVDEILRQLAQHPDMLTDNVPLYRLKDTGMAQQMQEYALCRVLGWFRRFDDYLQQQQSAQWQPLPSYPRETFHIGILGAGVLGQQVAETLKARGFSVRVWSRSPKQIPGVTSFAGAAALNDFLRETRVLINLLPSTPETRNLIDHKLLQQLPQEAFFLNLARGDQVVEADLLAALDRGQLKGAALDVFQTEPLPADHPLWFHPRVTITPHNAAVTLKEEAMDFIAHAIGQLERGEHPQGLVDRQRGY</sequence>
<dbReference type="KEGG" id="paj:PAJ_0895"/>
<dbReference type="GO" id="GO:0016491">
    <property type="term" value="F:oxidoreductase activity"/>
    <property type="evidence" value="ECO:0007669"/>
    <property type="project" value="UniProtKB-KW"/>
</dbReference>
<dbReference type="NCBIfam" id="NF012013">
    <property type="entry name" value="PRK15469.1"/>
    <property type="match status" value="1"/>
</dbReference>
<gene>
    <name evidence="6" type="primary">ycdW</name>
    <name evidence="6" type="ordered locus">PAJ_0895</name>
</gene>
<dbReference type="OrthoDB" id="9787219at2"/>
<accession>A0A0H3KZA3</accession>
<evidence type="ECO:0000256" key="3">
    <source>
        <dbReference type="ARBA" id="ARBA00023002"/>
    </source>
</evidence>
<dbReference type="InterPro" id="IPR006140">
    <property type="entry name" value="D-isomer_DH_NAD-bd"/>
</dbReference>
<dbReference type="EMBL" id="AP012032">
    <property type="protein sequence ID" value="BAK10975.1"/>
    <property type="molecule type" value="Genomic_DNA"/>
</dbReference>
<evidence type="ECO:0000256" key="4">
    <source>
        <dbReference type="ARBA" id="ARBA00023027"/>
    </source>
</evidence>
<keyword evidence="3" id="KW-0560">Oxidoreductase</keyword>
<keyword evidence="4" id="KW-0520">NAD</keyword>
<dbReference type="InterPro" id="IPR036291">
    <property type="entry name" value="NAD(P)-bd_dom_sf"/>
</dbReference>
<evidence type="ECO:0000313" key="6">
    <source>
        <dbReference type="EMBL" id="BAK10975.1"/>
    </source>
</evidence>
<dbReference type="eggNOG" id="COG0111">
    <property type="taxonomic scope" value="Bacteria"/>
</dbReference>
<evidence type="ECO:0000256" key="1">
    <source>
        <dbReference type="ARBA" id="ARBA00022490"/>
    </source>
</evidence>
<protein>
    <submittedName>
        <fullName evidence="6">2-hydroxyacid dehydrogenase YcdW</fullName>
    </submittedName>
</protein>
<keyword evidence="1" id="KW-0963">Cytoplasm</keyword>